<accession>A0A485N431</accession>
<dbReference type="PANTHER" id="PTHR36873:SF1">
    <property type="entry name" value="HYPOTHETICAL GENE SUPPORTED BY BC079057"/>
    <property type="match status" value="1"/>
</dbReference>
<dbReference type="EMBL" id="CAAGRJ010009357">
    <property type="protein sequence ID" value="VFV26994.1"/>
    <property type="molecule type" value="Genomic_DNA"/>
</dbReference>
<sequence>MAEKILEKLDILDEQAKMLLAGRAKKNRLQSQVKKKTLVTPLTFDFQFEFEEAIAPSTSKNVSRSTEDKSFGIKKPNRYVSFKNEPEPTKSDFETLNLRPHFVPTNIKNQESKSIEPMKENLNSRSFRPFLYLKDTAENKQEHRRTLGCTTISPIPTIQSKAYKKEKDSALFAAQTGKKPRESSDLAGHLEDSVNKRRKSPPQMDDFSTKENKTIINDQLSEYCSTRKKSLLPLCFEDELKKPNAKIINISPAKTVTSHMEQNDTNPIIFHETGYVQMLLLTKNRLPPHRMEDENIYPHKRADFVLERNCETLKSLIRDQFIIPSKPKRIMATAWKRNIQAISVDVGHRVVESKLRKKTSKKTFEDVSWSKFYNFSQTFSSLTKNFMGFLDKTVIQEMSARHGNFERMFSTVKPISKFSTLPVKYCLKPLKNILKVHKLNNVTPLDDLLN</sequence>
<reference evidence="2 3" key="1">
    <citation type="submission" date="2019-01" db="EMBL/GenBank/DDBJ databases">
        <authorList>
            <person name="Alioto T."/>
            <person name="Alioto T."/>
        </authorList>
    </citation>
    <scope>NUCLEOTIDE SEQUENCE [LARGE SCALE GENOMIC DNA]</scope>
</reference>
<protein>
    <submittedName>
        <fullName evidence="2">Uncharacterized protein</fullName>
    </submittedName>
</protein>
<feature type="compositionally biased region" description="Basic and acidic residues" evidence="1">
    <location>
        <begin position="179"/>
        <end position="195"/>
    </location>
</feature>
<dbReference type="Pfam" id="PF15078">
    <property type="entry name" value="DUF4545"/>
    <property type="match status" value="1"/>
</dbReference>
<dbReference type="Proteomes" id="UP000386466">
    <property type="component" value="Unassembled WGS sequence"/>
</dbReference>
<dbReference type="PANTHER" id="PTHR36873">
    <property type="entry name" value="HYPOTHETICAL GENE SUPPORTED BY BC079057"/>
    <property type="match status" value="1"/>
</dbReference>
<feature type="region of interest" description="Disordered" evidence="1">
    <location>
        <begin position="174"/>
        <end position="208"/>
    </location>
</feature>
<evidence type="ECO:0000313" key="3">
    <source>
        <dbReference type="Proteomes" id="UP000386466"/>
    </source>
</evidence>
<name>A0A485N431_LYNPA</name>
<gene>
    <name evidence="2" type="ORF">LYPA_23C021864</name>
</gene>
<organism evidence="2 3">
    <name type="scientific">Lynx pardinus</name>
    <name type="common">Iberian lynx</name>
    <name type="synonym">Felis pardina</name>
    <dbReference type="NCBI Taxonomy" id="191816"/>
    <lineage>
        <taxon>Eukaryota</taxon>
        <taxon>Metazoa</taxon>
        <taxon>Chordata</taxon>
        <taxon>Craniata</taxon>
        <taxon>Vertebrata</taxon>
        <taxon>Euteleostomi</taxon>
        <taxon>Mammalia</taxon>
        <taxon>Eutheria</taxon>
        <taxon>Laurasiatheria</taxon>
        <taxon>Carnivora</taxon>
        <taxon>Feliformia</taxon>
        <taxon>Felidae</taxon>
        <taxon>Felinae</taxon>
        <taxon>Lynx</taxon>
    </lineage>
</organism>
<evidence type="ECO:0000313" key="2">
    <source>
        <dbReference type="EMBL" id="VFV26994.1"/>
    </source>
</evidence>
<keyword evidence="3" id="KW-1185">Reference proteome</keyword>
<evidence type="ECO:0000256" key="1">
    <source>
        <dbReference type="SAM" id="MobiDB-lite"/>
    </source>
</evidence>
<dbReference type="AlphaFoldDB" id="A0A485N431"/>
<dbReference type="InterPro" id="IPR027847">
    <property type="entry name" value="DUF4545"/>
</dbReference>
<proteinExistence type="predicted"/>